<dbReference type="AlphaFoldDB" id="A0AA43RH21"/>
<dbReference type="PANTHER" id="PTHR35798:SF1">
    <property type="entry name" value="CELL DIVISION PROTEIN SEPF"/>
    <property type="match status" value="1"/>
</dbReference>
<dbReference type="Gene3D" id="3.30.110.150">
    <property type="entry name" value="SepF-like protein"/>
    <property type="match status" value="1"/>
</dbReference>
<dbReference type="Proteomes" id="UP001168575">
    <property type="component" value="Unassembled WGS sequence"/>
</dbReference>
<evidence type="ECO:0000313" key="7">
    <source>
        <dbReference type="Proteomes" id="UP001168575"/>
    </source>
</evidence>
<comment type="caution">
    <text evidence="6">The sequence shown here is derived from an EMBL/GenBank/DDBJ whole genome shotgun (WGS) entry which is preliminary data.</text>
</comment>
<dbReference type="EMBL" id="JAUMVS010000033">
    <property type="protein sequence ID" value="MDO4841615.1"/>
    <property type="molecule type" value="Genomic_DNA"/>
</dbReference>
<evidence type="ECO:0000256" key="1">
    <source>
        <dbReference type="ARBA" id="ARBA00022618"/>
    </source>
</evidence>
<dbReference type="InterPro" id="IPR023052">
    <property type="entry name" value="Cell_div_SepF"/>
</dbReference>
<feature type="compositionally biased region" description="Polar residues" evidence="5">
    <location>
        <begin position="70"/>
        <end position="96"/>
    </location>
</feature>
<comment type="function">
    <text evidence="4">Cell division protein that is part of the divisome complex and is recruited early to the Z-ring. Probably stimulates Z-ring formation, perhaps through the cross-linking of FtsZ protofilaments. Its function overlaps with FtsA.</text>
</comment>
<feature type="compositionally biased region" description="Acidic residues" evidence="5">
    <location>
        <begin position="21"/>
        <end position="39"/>
    </location>
</feature>
<protein>
    <submittedName>
        <fullName evidence="6">Cell division protein SepF</fullName>
    </submittedName>
</protein>
<dbReference type="PANTHER" id="PTHR35798">
    <property type="entry name" value="CELL DIVISION PROTEIN SEPF"/>
    <property type="match status" value="1"/>
</dbReference>
<name>A0AA43RH21_9ACTN</name>
<feature type="region of interest" description="Disordered" evidence="5">
    <location>
        <begin position="1"/>
        <end position="103"/>
    </location>
</feature>
<proteinExistence type="predicted"/>
<dbReference type="InterPro" id="IPR007561">
    <property type="entry name" value="Cell_div_SepF/SepF-rel"/>
</dbReference>
<dbReference type="InterPro" id="IPR038594">
    <property type="entry name" value="SepF-like_sf"/>
</dbReference>
<accession>A0AA43RH21</accession>
<evidence type="ECO:0000313" key="6">
    <source>
        <dbReference type="EMBL" id="MDO4841615.1"/>
    </source>
</evidence>
<evidence type="ECO:0000256" key="5">
    <source>
        <dbReference type="SAM" id="MobiDB-lite"/>
    </source>
</evidence>
<evidence type="ECO:0000256" key="2">
    <source>
        <dbReference type="ARBA" id="ARBA00023210"/>
    </source>
</evidence>
<feature type="compositionally biased region" description="Basic and acidic residues" evidence="5">
    <location>
        <begin position="1"/>
        <end position="11"/>
    </location>
</feature>
<dbReference type="GO" id="GO:0000917">
    <property type="term" value="P:division septum assembly"/>
    <property type="evidence" value="ECO:0007669"/>
    <property type="project" value="UniProtKB-KW"/>
</dbReference>
<keyword evidence="7" id="KW-1185">Reference proteome</keyword>
<dbReference type="Pfam" id="PF04472">
    <property type="entry name" value="SepF"/>
    <property type="match status" value="1"/>
</dbReference>
<organism evidence="6 7">
    <name type="scientific">Phoenicibacter congonensis</name>
    <dbReference type="NCBI Taxonomy" id="1944646"/>
    <lineage>
        <taxon>Bacteria</taxon>
        <taxon>Bacillati</taxon>
        <taxon>Actinomycetota</taxon>
        <taxon>Coriobacteriia</taxon>
        <taxon>Eggerthellales</taxon>
        <taxon>Eggerthellaceae</taxon>
        <taxon>Phoenicibacter</taxon>
    </lineage>
</organism>
<keyword evidence="2" id="KW-0717">Septation</keyword>
<keyword evidence="3" id="KW-0131">Cell cycle</keyword>
<evidence type="ECO:0000256" key="4">
    <source>
        <dbReference type="ARBA" id="ARBA00044936"/>
    </source>
</evidence>
<evidence type="ECO:0000256" key="3">
    <source>
        <dbReference type="ARBA" id="ARBA00023306"/>
    </source>
</evidence>
<sequence>MALRDFYENAKSKLSGKQQEDVDFEDEEDYEDDYAEDDYYDARNESVTPVSRRVTPYEQDSMRPAHSASHRSSGLDSLFSSTVPTNDEASQMTQPMTPIHAEGSGAAASRYSYAATSTSDALTGDGYSFRPEAARSRQVAVIKPDNYEEAEVVTKSLKKKDVVVIDLRGVEKSLATRFLDFSFGATSALDGKVDVIERDIYSITVAEPIRESELERIRRDGLI</sequence>
<reference evidence="6" key="1">
    <citation type="submission" date="2023-07" db="EMBL/GenBank/DDBJ databases">
        <title>Between Cages and Wild: Unraveling the Impact of Captivity on Animal Microbiomes and Antimicrobial Resistance.</title>
        <authorList>
            <person name="Schmartz G.P."/>
            <person name="Rehner J."/>
            <person name="Schuff M.J."/>
            <person name="Becker S.L."/>
            <person name="Kravczyk M."/>
            <person name="Gurevich A."/>
            <person name="Francke R."/>
            <person name="Mueller R."/>
            <person name="Keller V."/>
            <person name="Keller A."/>
        </authorList>
    </citation>
    <scope>NUCLEOTIDE SEQUENCE</scope>
    <source>
        <strain evidence="6">S12M_St_49</strain>
    </source>
</reference>
<gene>
    <name evidence="6" type="ORF">Q3982_02945</name>
</gene>
<keyword evidence="1 6" id="KW-0132">Cell division</keyword>